<dbReference type="AlphaFoldDB" id="A0A226Q9C2"/>
<dbReference type="CDD" id="cd03036">
    <property type="entry name" value="ArsC_like"/>
    <property type="match status" value="1"/>
</dbReference>
<dbReference type="PANTHER" id="PTHR30041">
    <property type="entry name" value="ARSENATE REDUCTASE"/>
    <property type="match status" value="1"/>
</dbReference>
<keyword evidence="3" id="KW-1185">Reference proteome</keyword>
<dbReference type="InterPro" id="IPR006504">
    <property type="entry name" value="Tscrpt_reg_Spx/MgsR"/>
</dbReference>
<dbReference type="NCBIfam" id="TIGR01617">
    <property type="entry name" value="arsC_related"/>
    <property type="match status" value="1"/>
</dbReference>
<comment type="similarity">
    <text evidence="1">Belongs to the ArsC family.</text>
</comment>
<proteinExistence type="inferred from homology"/>
<dbReference type="PROSITE" id="PS51353">
    <property type="entry name" value="ARSC"/>
    <property type="match status" value="1"/>
</dbReference>
<protein>
    <submittedName>
        <fullName evidence="2">Uncharacterized protein</fullName>
    </submittedName>
</protein>
<dbReference type="Pfam" id="PF03960">
    <property type="entry name" value="ArsC"/>
    <property type="match status" value="1"/>
</dbReference>
<evidence type="ECO:0000313" key="3">
    <source>
        <dbReference type="Proteomes" id="UP000198378"/>
    </source>
</evidence>
<dbReference type="InterPro" id="IPR036249">
    <property type="entry name" value="Thioredoxin-like_sf"/>
</dbReference>
<sequence length="121" mass="14157">MAYMLYWYPKCGTCRKAKRWLDEHGIDVQTVHLVDEPLTKEKLAELHRKSGLPLKKFFNTSGMKYRELGLKDKLDRASEDEMLDWLASDGMLVKRPILTDGERVVLGFREQDYEAFFAKKA</sequence>
<comment type="caution">
    <text evidence="2">The sequence shown here is derived from an EMBL/GenBank/DDBJ whole genome shotgun (WGS) entry which is preliminary data.</text>
</comment>
<dbReference type="PANTHER" id="PTHR30041:SF8">
    <property type="entry name" value="PROTEIN YFFB"/>
    <property type="match status" value="1"/>
</dbReference>
<dbReference type="PROSITE" id="PS51354">
    <property type="entry name" value="GLUTAREDOXIN_2"/>
    <property type="match status" value="1"/>
</dbReference>
<reference evidence="2 3" key="1">
    <citation type="submission" date="2017-05" db="EMBL/GenBank/DDBJ databases">
        <title>The genome sequence of Geobacillus thermocatenulatus DSM 730.</title>
        <authorList>
            <person name="Ramaloko W.T."/>
            <person name="Koen N."/>
            <person name="Polliack S."/>
            <person name="Aliyu H."/>
            <person name="Lebre P."/>
            <person name="Mohr T."/>
            <person name="Oswald F."/>
            <person name="Zwick M."/>
            <person name="Neumann A."/>
            <person name="Syldatk C."/>
            <person name="Cowan D."/>
            <person name="De Maayer P."/>
        </authorList>
    </citation>
    <scope>NUCLEOTIDE SEQUENCE [LARGE SCALE GENOMIC DNA]</scope>
    <source>
        <strain evidence="2 3">BGSC 93A1</strain>
    </source>
</reference>
<dbReference type="Proteomes" id="UP000198378">
    <property type="component" value="Unassembled WGS sequence"/>
</dbReference>
<organism evidence="2 3">
    <name type="scientific">Geobacillus thermocatenulatus</name>
    <dbReference type="NCBI Taxonomy" id="33938"/>
    <lineage>
        <taxon>Bacteria</taxon>
        <taxon>Bacillati</taxon>
        <taxon>Bacillota</taxon>
        <taxon>Bacilli</taxon>
        <taxon>Bacillales</taxon>
        <taxon>Anoxybacillaceae</taxon>
        <taxon>Geobacillus</taxon>
        <taxon>Geobacillus thermoleovorans group</taxon>
    </lineage>
</organism>
<dbReference type="InterPro" id="IPR006660">
    <property type="entry name" value="Arsenate_reductase-like"/>
</dbReference>
<name>A0A226Q9C2_9BACL</name>
<dbReference type="SUPFAM" id="SSF52833">
    <property type="entry name" value="Thioredoxin-like"/>
    <property type="match status" value="1"/>
</dbReference>
<dbReference type="Gene3D" id="3.40.30.10">
    <property type="entry name" value="Glutaredoxin"/>
    <property type="match status" value="1"/>
</dbReference>
<evidence type="ECO:0000313" key="2">
    <source>
        <dbReference type="EMBL" id="OXB89066.1"/>
    </source>
</evidence>
<gene>
    <name evidence="2" type="ORF">B9L19_02965</name>
</gene>
<dbReference type="RefSeq" id="WP_025949935.1">
    <property type="nucleotide sequence ID" value="NZ_CP018058.1"/>
</dbReference>
<dbReference type="KEGG" id="gtm:GT3921_04100"/>
<accession>A0A226Q9C2</accession>
<evidence type="ECO:0000256" key="1">
    <source>
        <dbReference type="PROSITE-ProRule" id="PRU01282"/>
    </source>
</evidence>
<dbReference type="EMBL" id="NEWK01000001">
    <property type="protein sequence ID" value="OXB89066.1"/>
    <property type="molecule type" value="Genomic_DNA"/>
</dbReference>